<name>A0A813PMA0_ADIRI</name>
<dbReference type="InterPro" id="IPR000086">
    <property type="entry name" value="NUDIX_hydrolase_dom"/>
</dbReference>
<dbReference type="PANTHER" id="PTHR13622">
    <property type="entry name" value="THIAMIN PYROPHOSPHOKINASE"/>
    <property type="match status" value="1"/>
</dbReference>
<dbReference type="InterPro" id="IPR031804">
    <property type="entry name" value="DUF4743"/>
</dbReference>
<evidence type="ECO:0000313" key="3">
    <source>
        <dbReference type="EMBL" id="CAF0755495.1"/>
    </source>
</evidence>
<dbReference type="PROSITE" id="PS51462">
    <property type="entry name" value="NUDIX"/>
    <property type="match status" value="1"/>
</dbReference>
<dbReference type="InterPro" id="IPR015797">
    <property type="entry name" value="NUDIX_hydrolase-like_dom_sf"/>
</dbReference>
<reference evidence="3" key="1">
    <citation type="submission" date="2021-02" db="EMBL/GenBank/DDBJ databases">
        <authorList>
            <person name="Nowell W R."/>
        </authorList>
    </citation>
    <scope>NUCLEOTIDE SEQUENCE</scope>
</reference>
<evidence type="ECO:0000259" key="2">
    <source>
        <dbReference type="PROSITE" id="PS51462"/>
    </source>
</evidence>
<dbReference type="Gene3D" id="2.30.30.40">
    <property type="entry name" value="SH3 Domains"/>
    <property type="match status" value="1"/>
</dbReference>
<dbReference type="SUPFAM" id="SSF103657">
    <property type="entry name" value="BAR/IMD domain-like"/>
    <property type="match status" value="1"/>
</dbReference>
<evidence type="ECO:0000256" key="1">
    <source>
        <dbReference type="SAM" id="Coils"/>
    </source>
</evidence>
<dbReference type="Proteomes" id="UP000663852">
    <property type="component" value="Unassembled WGS sequence"/>
</dbReference>
<dbReference type="OrthoDB" id="10261522at2759"/>
<dbReference type="InterPro" id="IPR027267">
    <property type="entry name" value="AH/BAR_dom_sf"/>
</dbReference>
<dbReference type="GO" id="GO:0044715">
    <property type="term" value="F:8-oxo-dGDP phosphatase activity"/>
    <property type="evidence" value="ECO:0007669"/>
    <property type="project" value="TreeGrafter"/>
</dbReference>
<sequence>MNRSQKISPNIMIQKEGRIDVDDEFVVFEIRFVRHRNISLLLLRGTSSCFEQKKKKAMAKSLLRSVTDQIMGSSYKTTDIQITQAIRRFEEENEKVNCFKHELEKYIQAKLLFENASNRFFDFLCSLNDSSTWSQQQKLIQTNHEISRSSTEHIRQLQGQIALTLNTAMNYCISMQAHVHNQKEAQRGHDKKIRQYQSSIKHKDQAKIDQDKNELDQLRSALDLANDDIRQELPKFHQNLQNQFIEIIKDVFYINGKFYKKTYKSYSRLIKSFRGDVSIDGHKIGNDSKSDMYSSISDYHTKKERSSTLTRAIKRPDYKVLHRARVIHDYKAENNDELNLTKDTVISVISWENEDDNVCDNGWKYAQKLRKFVISDSSPHIWMSDVWSLGIQRLLARLNSFYHPGSSKSKCKPFLCETRQIGWIREDAAVQLRQYPKVFIEHPDRFVLADHLNTYDNRTEAVANVLNDMRAKDCLKPLRGWRDELYLVKSAYNNSPLFAIERAAAGVFGIRKYGSHLNGYVIDDDGTWRMWIGKRSPTKQTFPGMYDNLAAGGLSHDLTPTECMIKECGEEAQLPKELIEGKLKAVGAISYCYEDDDGIHPEGQFLYDLELPTTFQPKNTDAEMEKFYLMTIPEVKEAIIKDDFKPNCATVVLDFLIRHGFVTPEQESNYFDILSQLHMPGQ</sequence>
<dbReference type="InterPro" id="IPR036028">
    <property type="entry name" value="SH3-like_dom_sf"/>
</dbReference>
<dbReference type="FunFam" id="3.90.79.10:FF:000019">
    <property type="entry name" value="Thiamin pyrophosphokinase, putative"/>
    <property type="match status" value="1"/>
</dbReference>
<proteinExistence type="predicted"/>
<dbReference type="SUPFAM" id="SSF50044">
    <property type="entry name" value="SH3-domain"/>
    <property type="match status" value="1"/>
</dbReference>
<keyword evidence="1" id="KW-0175">Coiled coil</keyword>
<dbReference type="Pfam" id="PF15916">
    <property type="entry name" value="DUF4743"/>
    <property type="match status" value="1"/>
</dbReference>
<feature type="domain" description="Nudix hydrolase" evidence="2">
    <location>
        <begin position="512"/>
        <end position="654"/>
    </location>
</feature>
<dbReference type="CDD" id="cd03676">
    <property type="entry name" value="NUDIX_Tnr3_like"/>
    <property type="match status" value="1"/>
</dbReference>
<dbReference type="Gene3D" id="3.90.79.10">
    <property type="entry name" value="Nucleoside Triphosphate Pyrophosphohydrolase"/>
    <property type="match status" value="1"/>
</dbReference>
<accession>A0A813PMA0</accession>
<dbReference type="AlphaFoldDB" id="A0A813PMA0"/>
<dbReference type="Gene3D" id="1.20.1270.60">
    <property type="entry name" value="Arfaptin homology (AH) domain/BAR domain"/>
    <property type="match status" value="1"/>
</dbReference>
<dbReference type="SUPFAM" id="SSF55811">
    <property type="entry name" value="Nudix"/>
    <property type="match status" value="1"/>
</dbReference>
<evidence type="ECO:0000313" key="4">
    <source>
        <dbReference type="Proteomes" id="UP000663852"/>
    </source>
</evidence>
<dbReference type="PANTHER" id="PTHR13622:SF8">
    <property type="entry name" value="THIAMIN PYROPHOSPHOKINASE 1"/>
    <property type="match status" value="1"/>
</dbReference>
<protein>
    <recommendedName>
        <fullName evidence="2">Nudix hydrolase domain-containing protein</fullName>
    </recommendedName>
</protein>
<organism evidence="3 4">
    <name type="scientific">Adineta ricciae</name>
    <name type="common">Rotifer</name>
    <dbReference type="NCBI Taxonomy" id="249248"/>
    <lineage>
        <taxon>Eukaryota</taxon>
        <taxon>Metazoa</taxon>
        <taxon>Spiralia</taxon>
        <taxon>Gnathifera</taxon>
        <taxon>Rotifera</taxon>
        <taxon>Eurotatoria</taxon>
        <taxon>Bdelloidea</taxon>
        <taxon>Adinetida</taxon>
        <taxon>Adinetidae</taxon>
        <taxon>Adineta</taxon>
    </lineage>
</organism>
<feature type="coiled-coil region" evidence="1">
    <location>
        <begin position="201"/>
        <end position="228"/>
    </location>
</feature>
<gene>
    <name evidence="3" type="ORF">EDS130_LOCUS2522</name>
</gene>
<dbReference type="EMBL" id="CAJNOJ010000006">
    <property type="protein sequence ID" value="CAF0755495.1"/>
    <property type="molecule type" value="Genomic_DNA"/>
</dbReference>
<comment type="caution">
    <text evidence="3">The sequence shown here is derived from an EMBL/GenBank/DDBJ whole genome shotgun (WGS) entry which is preliminary data.</text>
</comment>